<feature type="compositionally biased region" description="Polar residues" evidence="1">
    <location>
        <begin position="278"/>
        <end position="295"/>
    </location>
</feature>
<keyword evidence="3" id="KW-1185">Reference proteome</keyword>
<evidence type="ECO:0000313" key="3">
    <source>
        <dbReference type="Proteomes" id="UP000504640"/>
    </source>
</evidence>
<proteinExistence type="predicted"/>
<keyword evidence="2" id="KW-0812">Transmembrane</keyword>
<feature type="transmembrane region" description="Helical" evidence="2">
    <location>
        <begin position="125"/>
        <end position="147"/>
    </location>
</feature>
<evidence type="ECO:0000256" key="1">
    <source>
        <dbReference type="SAM" id="MobiDB-lite"/>
    </source>
</evidence>
<dbReference type="AlphaFoldDB" id="A0A6J3I0S3"/>
<organism evidence="3 4">
    <name type="scientific">Sapajus apella</name>
    <name type="common">Brown-capped capuchin</name>
    <name type="synonym">Cebus apella</name>
    <dbReference type="NCBI Taxonomy" id="9515"/>
    <lineage>
        <taxon>Eukaryota</taxon>
        <taxon>Metazoa</taxon>
        <taxon>Chordata</taxon>
        <taxon>Craniata</taxon>
        <taxon>Vertebrata</taxon>
        <taxon>Euteleostomi</taxon>
        <taxon>Mammalia</taxon>
        <taxon>Eutheria</taxon>
        <taxon>Euarchontoglires</taxon>
        <taxon>Primates</taxon>
        <taxon>Haplorrhini</taxon>
        <taxon>Platyrrhini</taxon>
        <taxon>Cebidae</taxon>
        <taxon>Cebinae</taxon>
        <taxon>Sapajus</taxon>
    </lineage>
</organism>
<evidence type="ECO:0000256" key="2">
    <source>
        <dbReference type="SAM" id="Phobius"/>
    </source>
</evidence>
<keyword evidence="2" id="KW-1133">Transmembrane helix</keyword>
<feature type="region of interest" description="Disordered" evidence="1">
    <location>
        <begin position="274"/>
        <end position="295"/>
    </location>
</feature>
<dbReference type="Proteomes" id="UP000504640">
    <property type="component" value="Unplaced"/>
</dbReference>
<reference evidence="4" key="1">
    <citation type="submission" date="2025-08" db="UniProtKB">
        <authorList>
            <consortium name="RefSeq"/>
        </authorList>
    </citation>
    <scope>IDENTIFICATION</scope>
    <source>
        <tissue evidence="4">Blood</tissue>
    </source>
</reference>
<protein>
    <submittedName>
        <fullName evidence="4">Uncharacterized protein LOC116552982</fullName>
    </submittedName>
</protein>
<evidence type="ECO:0000313" key="4">
    <source>
        <dbReference type="RefSeq" id="XP_032135877.1"/>
    </source>
</evidence>
<gene>
    <name evidence="4" type="primary">LOC116552982</name>
</gene>
<name>A0A6J3I0S3_SAPAP</name>
<keyword evidence="2" id="KW-0472">Membrane</keyword>
<sequence length="295" mass="31598">MGSGGGQWGWEGSETEKCRDLGELESHWLSGSAEAGPVPRNSCSEGCSRTLIAARSAEAGEPGKLITDASALNGVPPDQGSQGGVWHLGEGQPCGPAGCPQGQCPFLASPVTASPCAEITMDNSLLAIVVATASSAVFIMAILLLLLHQREPQCCQVLCTCHFFRSPSQQDCPPPYFSTMGHHAEVQPAERSQEFQGIQGHAHGGEVFCVGLPRSHQLPLWQPARLPSYESVRKKDRQQHIHQLIAQRFGLWACRELPPSYEEAIRSLPAPAPRCGSTWPSQEAATCPAQRSTTV</sequence>
<dbReference type="GeneID" id="116552982"/>
<dbReference type="RefSeq" id="XP_032135877.1">
    <property type="nucleotide sequence ID" value="XM_032279986.1"/>
</dbReference>
<accession>A0A6J3I0S3</accession>